<feature type="transmembrane region" description="Helical" evidence="2">
    <location>
        <begin position="166"/>
        <end position="183"/>
    </location>
</feature>
<proteinExistence type="predicted"/>
<keyword evidence="1" id="KW-0175">Coiled coil</keyword>
<evidence type="ECO:0000256" key="1">
    <source>
        <dbReference type="SAM" id="Coils"/>
    </source>
</evidence>
<evidence type="ECO:0000313" key="4">
    <source>
        <dbReference type="Proteomes" id="UP001519362"/>
    </source>
</evidence>
<name>A0ABS4ZJ27_9MICO</name>
<feature type="coiled-coil region" evidence="1">
    <location>
        <begin position="238"/>
        <end position="268"/>
    </location>
</feature>
<dbReference type="RefSeq" id="WP_165134348.1">
    <property type="nucleotide sequence ID" value="NZ_CP049253.1"/>
</dbReference>
<feature type="transmembrane region" description="Helical" evidence="2">
    <location>
        <begin position="138"/>
        <end position="160"/>
    </location>
</feature>
<dbReference type="Proteomes" id="UP001519362">
    <property type="component" value="Unassembled WGS sequence"/>
</dbReference>
<keyword evidence="4" id="KW-1185">Reference proteome</keyword>
<protein>
    <submittedName>
        <fullName evidence="3">Uncharacterized Zn finger protein (UPF0148 family)</fullName>
    </submittedName>
</protein>
<keyword evidence="2" id="KW-1133">Transmembrane helix</keyword>
<organism evidence="3 4">
    <name type="scientific">Microbacterium amylolyticum</name>
    <dbReference type="NCBI Taxonomy" id="936337"/>
    <lineage>
        <taxon>Bacteria</taxon>
        <taxon>Bacillati</taxon>
        <taxon>Actinomycetota</taxon>
        <taxon>Actinomycetes</taxon>
        <taxon>Micrococcales</taxon>
        <taxon>Microbacteriaceae</taxon>
        <taxon>Microbacterium</taxon>
    </lineage>
</organism>
<sequence length="305" mass="33282">MGGPVLGGGAIVLVVAVLWLAYLVPSWQMKARYNAAERNAARLNQALRVLAETSEMPDEVRVELSRRDAAKQHRLVKKLQAEDDRLRVESDKLALERKKQQVEATRLERAIAVEEERRRLAALRADPRAVQARARRRVRLVATTLVTLGLTALVIGVWQIAAVGTWQWLVGGVVAVALGSAVLRRMAGVAANARARVAALSVAEQPARRGQSQLLNPEDRGWVPRTLPAPLTATAGSRAAEEVRAATAQEQMRQVAREEAARARIEAEQVASVANETSRFARMGHVDDAEIEAHVRGLIARRAAG</sequence>
<evidence type="ECO:0000313" key="3">
    <source>
        <dbReference type="EMBL" id="MBP2437291.1"/>
    </source>
</evidence>
<comment type="caution">
    <text evidence="3">The sequence shown here is derived from an EMBL/GenBank/DDBJ whole genome shotgun (WGS) entry which is preliminary data.</text>
</comment>
<gene>
    <name evidence="3" type="ORF">JOF34_001877</name>
</gene>
<keyword evidence="2" id="KW-0472">Membrane</keyword>
<evidence type="ECO:0000256" key="2">
    <source>
        <dbReference type="SAM" id="Phobius"/>
    </source>
</evidence>
<accession>A0ABS4ZJ27</accession>
<keyword evidence="2" id="KW-0812">Transmembrane</keyword>
<reference evidence="3 4" key="1">
    <citation type="submission" date="2021-03" db="EMBL/GenBank/DDBJ databases">
        <title>Sequencing the genomes of 1000 actinobacteria strains.</title>
        <authorList>
            <person name="Klenk H.-P."/>
        </authorList>
    </citation>
    <scope>NUCLEOTIDE SEQUENCE [LARGE SCALE GENOMIC DNA]</scope>
    <source>
        <strain evidence="3 4">DSM 24221</strain>
    </source>
</reference>
<feature type="transmembrane region" description="Helical" evidence="2">
    <location>
        <begin position="6"/>
        <end position="24"/>
    </location>
</feature>
<feature type="coiled-coil region" evidence="1">
    <location>
        <begin position="33"/>
        <end position="117"/>
    </location>
</feature>
<dbReference type="EMBL" id="JAGIOL010000001">
    <property type="protein sequence ID" value="MBP2437291.1"/>
    <property type="molecule type" value="Genomic_DNA"/>
</dbReference>